<evidence type="ECO:0000259" key="2">
    <source>
        <dbReference type="Pfam" id="PF17158"/>
    </source>
</evidence>
<accession>A0ABR7Q302</accession>
<name>A0ABR7Q302_9BURK</name>
<gene>
    <name evidence="3" type="ORF">F6X42_43160</name>
</gene>
<dbReference type="EMBL" id="VZQQ01000194">
    <property type="protein sequence ID" value="MBC8752883.1"/>
    <property type="molecule type" value="Genomic_DNA"/>
</dbReference>
<dbReference type="InterPro" id="IPR033424">
    <property type="entry name" value="MASE4"/>
</dbReference>
<sequence length="117" mass="12302">MLTSPGIFAPGGLLGAGLQSATWIYILRHAGFALFVIAYALLKDSDPVKWPSQGSTRTAIVASVGLVVALACGTTVLVTASNAFMPRVMLDMTQFSDLWVYVAAPTTALFVLALVLL</sequence>
<feature type="transmembrane region" description="Helical" evidence="1">
    <location>
        <begin position="54"/>
        <end position="78"/>
    </location>
</feature>
<keyword evidence="1" id="KW-0472">Membrane</keyword>
<keyword evidence="1" id="KW-0812">Transmembrane</keyword>
<organism evidence="3 4">
    <name type="scientific">Paraburkholderia podalyriae</name>
    <dbReference type="NCBI Taxonomy" id="1938811"/>
    <lineage>
        <taxon>Bacteria</taxon>
        <taxon>Pseudomonadati</taxon>
        <taxon>Pseudomonadota</taxon>
        <taxon>Betaproteobacteria</taxon>
        <taxon>Burkholderiales</taxon>
        <taxon>Burkholderiaceae</taxon>
        <taxon>Paraburkholderia</taxon>
    </lineage>
</organism>
<keyword evidence="4" id="KW-1185">Reference proteome</keyword>
<protein>
    <recommendedName>
        <fullName evidence="2">Membrane-associated sensor domain-containing protein</fullName>
    </recommendedName>
</protein>
<evidence type="ECO:0000256" key="1">
    <source>
        <dbReference type="SAM" id="Phobius"/>
    </source>
</evidence>
<dbReference type="Proteomes" id="UP000736373">
    <property type="component" value="Unassembled WGS sequence"/>
</dbReference>
<dbReference type="Pfam" id="PF17158">
    <property type="entry name" value="MASE4"/>
    <property type="match status" value="1"/>
</dbReference>
<feature type="transmembrane region" description="Helical" evidence="1">
    <location>
        <begin position="20"/>
        <end position="42"/>
    </location>
</feature>
<feature type="domain" description="Membrane-associated sensor" evidence="2">
    <location>
        <begin position="2"/>
        <end position="116"/>
    </location>
</feature>
<evidence type="ECO:0000313" key="3">
    <source>
        <dbReference type="EMBL" id="MBC8752883.1"/>
    </source>
</evidence>
<keyword evidence="1" id="KW-1133">Transmembrane helix</keyword>
<dbReference type="RefSeq" id="WP_187639702.1">
    <property type="nucleotide sequence ID" value="NZ_VZQQ01000194.1"/>
</dbReference>
<evidence type="ECO:0000313" key="4">
    <source>
        <dbReference type="Proteomes" id="UP000736373"/>
    </source>
</evidence>
<feature type="transmembrane region" description="Helical" evidence="1">
    <location>
        <begin position="98"/>
        <end position="116"/>
    </location>
</feature>
<proteinExistence type="predicted"/>
<comment type="caution">
    <text evidence="3">The sequence shown here is derived from an EMBL/GenBank/DDBJ whole genome shotgun (WGS) entry which is preliminary data.</text>
</comment>
<reference evidence="3 4" key="1">
    <citation type="submission" date="2019-09" db="EMBL/GenBank/DDBJ databases">
        <title>Paraburkholderia podalyriae sp. nov., A South African Podalyria-associated rhizobium.</title>
        <authorList>
            <person name="Mavima L."/>
            <person name="Beukes C.W."/>
            <person name="Palmer M."/>
            <person name="De Meyer S.E."/>
            <person name="James E.K."/>
            <person name="Maluk M."/>
            <person name="Avontuur J.R."/>
            <person name="Chan W.Y."/>
            <person name="Venter S.N."/>
            <person name="Steenkamp E.T."/>
        </authorList>
    </citation>
    <scope>NUCLEOTIDE SEQUENCE [LARGE SCALE GENOMIC DNA]</scope>
    <source>
        <strain evidence="3 4">WC7.3b</strain>
    </source>
</reference>